<accession>A0A483CM48</accession>
<gene>
    <name evidence="11" type="ORF">CUJ86_07920</name>
</gene>
<evidence type="ECO:0000256" key="4">
    <source>
        <dbReference type="ARBA" id="ARBA00022490"/>
    </source>
</evidence>
<organism evidence="11 12">
    <name type="scientific">Methanofollis fontis</name>
    <dbReference type="NCBI Taxonomy" id="2052832"/>
    <lineage>
        <taxon>Archaea</taxon>
        <taxon>Methanobacteriati</taxon>
        <taxon>Methanobacteriota</taxon>
        <taxon>Stenosarchaea group</taxon>
        <taxon>Methanomicrobia</taxon>
        <taxon>Methanomicrobiales</taxon>
        <taxon>Methanomicrobiaceae</taxon>
        <taxon>Methanofollis</taxon>
    </lineage>
</organism>
<dbReference type="Gene3D" id="3.10.50.40">
    <property type="match status" value="1"/>
</dbReference>
<dbReference type="InterPro" id="IPR046357">
    <property type="entry name" value="PPIase_dom_sf"/>
</dbReference>
<evidence type="ECO:0000256" key="9">
    <source>
        <dbReference type="RuleBase" id="RU003915"/>
    </source>
</evidence>
<proteinExistence type="inferred from homology"/>
<dbReference type="PANTHER" id="PTHR47861">
    <property type="entry name" value="FKBP-TYPE PEPTIDYL-PROLYL CIS-TRANS ISOMERASE SLYD"/>
    <property type="match status" value="1"/>
</dbReference>
<reference evidence="11 12" key="1">
    <citation type="submission" date="2017-11" db="EMBL/GenBank/DDBJ databases">
        <title>Isolation and Characterization of Methanofollis Species from Methane Seep Offshore SW Taiwan.</title>
        <authorList>
            <person name="Teng N.-H."/>
            <person name="Lai M.-C."/>
            <person name="Chen S.-C."/>
        </authorList>
    </citation>
    <scope>NUCLEOTIDE SEQUENCE [LARGE SCALE GENOMIC DNA]</scope>
    <source>
        <strain evidence="11 12">FWC-SCC2</strain>
    </source>
</reference>
<comment type="subcellular location">
    <subcellularLocation>
        <location evidence="2">Cytoplasm</location>
    </subcellularLocation>
</comment>
<evidence type="ECO:0000313" key="12">
    <source>
        <dbReference type="Proteomes" id="UP000292580"/>
    </source>
</evidence>
<dbReference type="EC" id="5.2.1.8" evidence="9"/>
<evidence type="ECO:0000256" key="6">
    <source>
        <dbReference type="ARBA" id="ARBA00023186"/>
    </source>
</evidence>
<comment type="similarity">
    <text evidence="3 9">Belongs to the FKBP-type PPIase family.</text>
</comment>
<dbReference type="InterPro" id="IPR001179">
    <property type="entry name" value="PPIase_FKBP_dom"/>
</dbReference>
<evidence type="ECO:0000259" key="10">
    <source>
        <dbReference type="PROSITE" id="PS50059"/>
    </source>
</evidence>
<comment type="catalytic activity">
    <reaction evidence="1 8 9">
        <text>[protein]-peptidylproline (omega=180) = [protein]-peptidylproline (omega=0)</text>
        <dbReference type="Rhea" id="RHEA:16237"/>
        <dbReference type="Rhea" id="RHEA-COMP:10747"/>
        <dbReference type="Rhea" id="RHEA-COMP:10748"/>
        <dbReference type="ChEBI" id="CHEBI:83833"/>
        <dbReference type="ChEBI" id="CHEBI:83834"/>
        <dbReference type="EC" id="5.2.1.8"/>
    </reaction>
</comment>
<dbReference type="PANTHER" id="PTHR47861:SF3">
    <property type="entry name" value="FKBP-TYPE PEPTIDYL-PROLYL CIS-TRANS ISOMERASE SLYD"/>
    <property type="match status" value="1"/>
</dbReference>
<sequence length="199" mass="21541">MKNGIRSSRLVFLSLVIIALVLSTAIVVGLSLAGSYAMDEDAPAKSGDQVCVYYSLSFPGGAVFESNINGTALNFTLGSGAMISGFDKAIHGMVPGETKTVILTPDEAYGERNETLVKTIPLNEAIDLINSMDKENITISFIPGYPCPMIEYLPPEGKYVRYLFTNITEDSVTVDMNKPLVGKDLQFTITLDSIIKKTE</sequence>
<keyword evidence="6" id="KW-0143">Chaperone</keyword>
<protein>
    <recommendedName>
        <fullName evidence="9">Peptidyl-prolyl cis-trans isomerase</fullName>
        <ecNumber evidence="9">5.2.1.8</ecNumber>
    </recommendedName>
</protein>
<keyword evidence="7 8" id="KW-0413">Isomerase</keyword>
<name>A0A483CM48_9EURY</name>
<dbReference type="Pfam" id="PF00254">
    <property type="entry name" value="FKBP_C"/>
    <property type="match status" value="1"/>
</dbReference>
<dbReference type="GO" id="GO:0005737">
    <property type="term" value="C:cytoplasm"/>
    <property type="evidence" value="ECO:0007669"/>
    <property type="project" value="UniProtKB-SubCell"/>
</dbReference>
<evidence type="ECO:0000256" key="8">
    <source>
        <dbReference type="PROSITE-ProRule" id="PRU00277"/>
    </source>
</evidence>
<dbReference type="OrthoDB" id="8615at2157"/>
<evidence type="ECO:0000256" key="3">
    <source>
        <dbReference type="ARBA" id="ARBA00006577"/>
    </source>
</evidence>
<dbReference type="PROSITE" id="PS50059">
    <property type="entry name" value="FKBP_PPIASE"/>
    <property type="match status" value="1"/>
</dbReference>
<evidence type="ECO:0000256" key="7">
    <source>
        <dbReference type="ARBA" id="ARBA00023235"/>
    </source>
</evidence>
<evidence type="ECO:0000256" key="5">
    <source>
        <dbReference type="ARBA" id="ARBA00023110"/>
    </source>
</evidence>
<dbReference type="GO" id="GO:0003755">
    <property type="term" value="F:peptidyl-prolyl cis-trans isomerase activity"/>
    <property type="evidence" value="ECO:0007669"/>
    <property type="project" value="UniProtKB-UniRule"/>
</dbReference>
<feature type="domain" description="PPIase FKBP-type" evidence="10">
    <location>
        <begin position="47"/>
        <end position="126"/>
    </location>
</feature>
<comment type="caution">
    <text evidence="11">The sequence shown here is derived from an EMBL/GenBank/DDBJ whole genome shotgun (WGS) entry which is preliminary data.</text>
</comment>
<evidence type="ECO:0000256" key="2">
    <source>
        <dbReference type="ARBA" id="ARBA00004496"/>
    </source>
</evidence>
<dbReference type="RefSeq" id="WP_130647029.1">
    <property type="nucleotide sequence ID" value="NZ_PGCL01000003.1"/>
</dbReference>
<dbReference type="GO" id="GO:0042026">
    <property type="term" value="P:protein refolding"/>
    <property type="evidence" value="ECO:0007669"/>
    <property type="project" value="UniProtKB-ARBA"/>
</dbReference>
<dbReference type="Proteomes" id="UP000292580">
    <property type="component" value="Unassembled WGS sequence"/>
</dbReference>
<evidence type="ECO:0000256" key="1">
    <source>
        <dbReference type="ARBA" id="ARBA00000971"/>
    </source>
</evidence>
<dbReference type="SUPFAM" id="SSF54534">
    <property type="entry name" value="FKBP-like"/>
    <property type="match status" value="1"/>
</dbReference>
<keyword evidence="12" id="KW-1185">Reference proteome</keyword>
<keyword evidence="5 8" id="KW-0697">Rotamase</keyword>
<dbReference type="EMBL" id="PGCL01000003">
    <property type="protein sequence ID" value="TAJ43967.1"/>
    <property type="molecule type" value="Genomic_DNA"/>
</dbReference>
<keyword evidence="4" id="KW-0963">Cytoplasm</keyword>
<dbReference type="AlphaFoldDB" id="A0A483CM48"/>
<evidence type="ECO:0000313" key="11">
    <source>
        <dbReference type="EMBL" id="TAJ43967.1"/>
    </source>
</evidence>